<dbReference type="InterPro" id="IPR002401">
    <property type="entry name" value="Cyt_P450_E_grp-I"/>
</dbReference>
<evidence type="ECO:0008006" key="16">
    <source>
        <dbReference type="Google" id="ProtNLM"/>
    </source>
</evidence>
<dbReference type="EMBL" id="CP093346">
    <property type="protein sequence ID" value="WOG98868.1"/>
    <property type="molecule type" value="Genomic_DNA"/>
</dbReference>
<dbReference type="PANTHER" id="PTHR47953">
    <property type="entry name" value="OS08G0105600 PROTEIN"/>
    <property type="match status" value="1"/>
</dbReference>
<evidence type="ECO:0000256" key="11">
    <source>
        <dbReference type="ARBA" id="ARBA00023136"/>
    </source>
</evidence>
<evidence type="ECO:0000256" key="6">
    <source>
        <dbReference type="ARBA" id="ARBA00022723"/>
    </source>
</evidence>
<organism evidence="14 15">
    <name type="scientific">Daucus carota subsp. sativus</name>
    <name type="common">Carrot</name>
    <dbReference type="NCBI Taxonomy" id="79200"/>
    <lineage>
        <taxon>Eukaryota</taxon>
        <taxon>Viridiplantae</taxon>
        <taxon>Streptophyta</taxon>
        <taxon>Embryophyta</taxon>
        <taxon>Tracheophyta</taxon>
        <taxon>Spermatophyta</taxon>
        <taxon>Magnoliopsida</taxon>
        <taxon>eudicotyledons</taxon>
        <taxon>Gunneridae</taxon>
        <taxon>Pentapetalae</taxon>
        <taxon>asterids</taxon>
        <taxon>campanulids</taxon>
        <taxon>Apiales</taxon>
        <taxon>Apiaceae</taxon>
        <taxon>Apioideae</taxon>
        <taxon>Scandiceae</taxon>
        <taxon>Daucinae</taxon>
        <taxon>Daucus</taxon>
        <taxon>Daucus sect. Daucus</taxon>
    </lineage>
</organism>
<dbReference type="GO" id="GO:0004497">
    <property type="term" value="F:monooxygenase activity"/>
    <property type="evidence" value="ECO:0007669"/>
    <property type="project" value="UniProtKB-KW"/>
</dbReference>
<dbReference type="Pfam" id="PF00067">
    <property type="entry name" value="p450"/>
    <property type="match status" value="1"/>
</dbReference>
<reference evidence="14" key="1">
    <citation type="journal article" date="2016" name="Nat. Genet.">
        <title>A high-quality carrot genome assembly provides new insights into carotenoid accumulation and asterid genome evolution.</title>
        <authorList>
            <person name="Iorizzo M."/>
            <person name="Ellison S."/>
            <person name="Senalik D."/>
            <person name="Zeng P."/>
            <person name="Satapoomin P."/>
            <person name="Huang J."/>
            <person name="Bowman M."/>
            <person name="Iovene M."/>
            <person name="Sanseverino W."/>
            <person name="Cavagnaro P."/>
            <person name="Yildiz M."/>
            <person name="Macko-Podgorni A."/>
            <person name="Moranska E."/>
            <person name="Grzebelus E."/>
            <person name="Grzebelus D."/>
            <person name="Ashrafi H."/>
            <person name="Zheng Z."/>
            <person name="Cheng S."/>
            <person name="Spooner D."/>
            <person name="Van Deynze A."/>
            <person name="Simon P."/>
        </authorList>
    </citation>
    <scope>NUCLEOTIDE SEQUENCE</scope>
    <source>
        <tissue evidence="14">Leaf</tissue>
    </source>
</reference>
<evidence type="ECO:0000256" key="13">
    <source>
        <dbReference type="RuleBase" id="RU000461"/>
    </source>
</evidence>
<feature type="binding site" description="axial binding residue" evidence="12">
    <location>
        <position position="440"/>
    </location>
    <ligand>
        <name>heme</name>
        <dbReference type="ChEBI" id="CHEBI:30413"/>
    </ligand>
    <ligandPart>
        <name>Fe</name>
        <dbReference type="ChEBI" id="CHEBI:18248"/>
    </ligandPart>
</feature>
<dbReference type="AlphaFoldDB" id="A0AAF0X256"/>
<evidence type="ECO:0000256" key="8">
    <source>
        <dbReference type="ARBA" id="ARBA00023002"/>
    </source>
</evidence>
<dbReference type="GO" id="GO:0005506">
    <property type="term" value="F:iron ion binding"/>
    <property type="evidence" value="ECO:0007669"/>
    <property type="project" value="InterPro"/>
</dbReference>
<comment type="cofactor">
    <cofactor evidence="1 12">
        <name>heme</name>
        <dbReference type="ChEBI" id="CHEBI:30413"/>
    </cofactor>
</comment>
<accession>A0AAF0X256</accession>
<dbReference type="GO" id="GO:0016020">
    <property type="term" value="C:membrane"/>
    <property type="evidence" value="ECO:0007669"/>
    <property type="project" value="UniProtKB-SubCell"/>
</dbReference>
<keyword evidence="15" id="KW-1185">Reference proteome</keyword>
<evidence type="ECO:0000256" key="4">
    <source>
        <dbReference type="ARBA" id="ARBA00022617"/>
    </source>
</evidence>
<dbReference type="Proteomes" id="UP000077755">
    <property type="component" value="Chromosome 4"/>
</dbReference>
<dbReference type="InterPro" id="IPR036396">
    <property type="entry name" value="Cyt_P450_sf"/>
</dbReference>
<reference evidence="14" key="2">
    <citation type="submission" date="2022-03" db="EMBL/GenBank/DDBJ databases">
        <title>Draft title - Genomic analysis of global carrot germplasm unveils the trajectory of domestication and the origin of high carotenoid orange carrot.</title>
        <authorList>
            <person name="Iorizzo M."/>
            <person name="Ellison S."/>
            <person name="Senalik D."/>
            <person name="Macko-Podgorni A."/>
            <person name="Grzebelus D."/>
            <person name="Bostan H."/>
            <person name="Rolling W."/>
            <person name="Curaba J."/>
            <person name="Simon P."/>
        </authorList>
    </citation>
    <scope>NUCLEOTIDE SEQUENCE</scope>
    <source>
        <tissue evidence="14">Leaf</tissue>
    </source>
</reference>
<evidence type="ECO:0000256" key="2">
    <source>
        <dbReference type="ARBA" id="ARBA00004167"/>
    </source>
</evidence>
<keyword evidence="6 12" id="KW-0479">Metal-binding</keyword>
<evidence type="ECO:0000313" key="15">
    <source>
        <dbReference type="Proteomes" id="UP000077755"/>
    </source>
</evidence>
<sequence length="499" mass="56102">MEFQLLFALISASLLFLYTIKKHLSNSKGAQFRPKLPPGPRKVPVIGNLLQLRGALPHHSLRALAGIYGPVMHLQLGEISAVIISSAEAAKEVMKTHDIAFSNRPELLASRILFYNCTGIISANYGDYWRMLRKICLSELLSAKRVQSFGFIREEEVGQLIRSVSLSGKSAINMTEKFFSMTNTIVSRAAFGHKCKHQQDFIQMMKEISTLASGFMFPDIFPSLKFLHPISNAKAALEKIHKRLDGILENIINEHRADRSTGKVAEEDLVDVLLKLQESSDLEVPITTENIKAIILDIFLAGTETSSTTLDWAMAEIMKNPKVMHQAQAEVRQVCQGDNKFQDKNIEKLQYLKLIIKETLRLHPPGPLLLPRESREKCQINGYEIPIKTKVIVNAWAIGRDQDHWTNPESFTPERFYGSSRDFRGADFELIPFGAGRRACPGISFGIANIELPLAQLLYQFNWEVADGVKPEELDMSEGFGTAVRRQNELNLIATPFIP</sequence>
<dbReference type="PROSITE" id="PS00086">
    <property type="entry name" value="CYTOCHROME_P450"/>
    <property type="match status" value="1"/>
</dbReference>
<dbReference type="InterPro" id="IPR017972">
    <property type="entry name" value="Cyt_P450_CS"/>
</dbReference>
<gene>
    <name evidence="14" type="ORF">DCAR_0418214</name>
</gene>
<dbReference type="PRINTS" id="PR00463">
    <property type="entry name" value="EP450I"/>
</dbReference>
<keyword evidence="8 13" id="KW-0560">Oxidoreductase</keyword>
<dbReference type="InterPro" id="IPR052306">
    <property type="entry name" value="CYP450_71D"/>
</dbReference>
<evidence type="ECO:0000256" key="5">
    <source>
        <dbReference type="ARBA" id="ARBA00022692"/>
    </source>
</evidence>
<comment type="subcellular location">
    <subcellularLocation>
        <location evidence="2">Membrane</location>
        <topology evidence="2">Single-pass membrane protein</topology>
    </subcellularLocation>
</comment>
<dbReference type="SUPFAM" id="SSF48264">
    <property type="entry name" value="Cytochrome P450"/>
    <property type="match status" value="1"/>
</dbReference>
<keyword evidence="9 12" id="KW-0408">Iron</keyword>
<dbReference type="GO" id="GO:0020037">
    <property type="term" value="F:heme binding"/>
    <property type="evidence" value="ECO:0007669"/>
    <property type="project" value="InterPro"/>
</dbReference>
<dbReference type="GO" id="GO:0016705">
    <property type="term" value="F:oxidoreductase activity, acting on paired donors, with incorporation or reduction of molecular oxygen"/>
    <property type="evidence" value="ECO:0007669"/>
    <property type="project" value="InterPro"/>
</dbReference>
<evidence type="ECO:0000313" key="14">
    <source>
        <dbReference type="EMBL" id="WOG98868.1"/>
    </source>
</evidence>
<proteinExistence type="inferred from homology"/>
<keyword evidence="7" id="KW-1133">Transmembrane helix</keyword>
<name>A0AAF0X256_DAUCS</name>
<dbReference type="PANTHER" id="PTHR47953:SF19">
    <property type="entry name" value="OS06G0641600 PROTEIN"/>
    <property type="match status" value="1"/>
</dbReference>
<dbReference type="Gene3D" id="1.10.630.10">
    <property type="entry name" value="Cytochrome P450"/>
    <property type="match status" value="1"/>
</dbReference>
<dbReference type="PRINTS" id="PR00385">
    <property type="entry name" value="P450"/>
</dbReference>
<keyword evidence="5" id="KW-0812">Transmembrane</keyword>
<keyword evidence="4 12" id="KW-0349">Heme</keyword>
<dbReference type="KEGG" id="dcr:108219477"/>
<evidence type="ECO:0000256" key="10">
    <source>
        <dbReference type="ARBA" id="ARBA00023033"/>
    </source>
</evidence>
<evidence type="ECO:0000256" key="3">
    <source>
        <dbReference type="ARBA" id="ARBA00010617"/>
    </source>
</evidence>
<evidence type="ECO:0000256" key="1">
    <source>
        <dbReference type="ARBA" id="ARBA00001971"/>
    </source>
</evidence>
<dbReference type="InterPro" id="IPR001128">
    <property type="entry name" value="Cyt_P450"/>
</dbReference>
<keyword evidence="11" id="KW-0472">Membrane</keyword>
<dbReference type="CDD" id="cd11072">
    <property type="entry name" value="CYP71-like"/>
    <property type="match status" value="1"/>
</dbReference>
<comment type="similarity">
    <text evidence="3 13">Belongs to the cytochrome P450 family.</text>
</comment>
<dbReference type="FunFam" id="1.10.630.10:FF:000008">
    <property type="entry name" value="Cytochrome P450 71D8"/>
    <property type="match status" value="1"/>
</dbReference>
<keyword evidence="10 13" id="KW-0503">Monooxygenase</keyword>
<evidence type="ECO:0000256" key="9">
    <source>
        <dbReference type="ARBA" id="ARBA00023004"/>
    </source>
</evidence>
<evidence type="ECO:0000256" key="12">
    <source>
        <dbReference type="PIRSR" id="PIRSR602401-1"/>
    </source>
</evidence>
<protein>
    <recommendedName>
        <fullName evidence="16">Cytochrome P450</fullName>
    </recommendedName>
</protein>
<evidence type="ECO:0000256" key="7">
    <source>
        <dbReference type="ARBA" id="ARBA00022989"/>
    </source>
</evidence>